<dbReference type="PANTHER" id="PTHR43065">
    <property type="entry name" value="SENSOR HISTIDINE KINASE"/>
    <property type="match status" value="1"/>
</dbReference>
<dbReference type="CDD" id="cd00082">
    <property type="entry name" value="HisKA"/>
    <property type="match status" value="1"/>
</dbReference>
<evidence type="ECO:0000256" key="14">
    <source>
        <dbReference type="SAM" id="Phobius"/>
    </source>
</evidence>
<evidence type="ECO:0000256" key="4">
    <source>
        <dbReference type="ARBA" id="ARBA00022553"/>
    </source>
</evidence>
<dbReference type="InterPro" id="IPR001789">
    <property type="entry name" value="Sig_transdc_resp-reg_receiver"/>
</dbReference>
<dbReference type="PROSITE" id="PS50109">
    <property type="entry name" value="HIS_KIN"/>
    <property type="match status" value="1"/>
</dbReference>
<dbReference type="SMART" id="SM00086">
    <property type="entry name" value="PAC"/>
    <property type="match status" value="1"/>
</dbReference>
<dbReference type="GO" id="GO:0000155">
    <property type="term" value="F:phosphorelay sensor kinase activity"/>
    <property type="evidence" value="ECO:0007669"/>
    <property type="project" value="InterPro"/>
</dbReference>
<dbReference type="InterPro" id="IPR035965">
    <property type="entry name" value="PAS-like_dom_sf"/>
</dbReference>
<dbReference type="InterPro" id="IPR005467">
    <property type="entry name" value="His_kinase_dom"/>
</dbReference>
<feature type="modified residue" description="4-aspartylphosphate" evidence="13">
    <location>
        <position position="736"/>
    </location>
</feature>
<dbReference type="EMBL" id="AP027080">
    <property type="protein sequence ID" value="BDU71967.1"/>
    <property type="molecule type" value="Genomic_DNA"/>
</dbReference>
<evidence type="ECO:0000256" key="5">
    <source>
        <dbReference type="ARBA" id="ARBA00022679"/>
    </source>
</evidence>
<feature type="transmembrane region" description="Helical" evidence="14">
    <location>
        <begin position="20"/>
        <end position="43"/>
    </location>
</feature>
<feature type="domain" description="PAS" evidence="17">
    <location>
        <begin position="161"/>
        <end position="204"/>
    </location>
</feature>
<dbReference type="NCBIfam" id="TIGR00229">
    <property type="entry name" value="sensory_box"/>
    <property type="match status" value="2"/>
</dbReference>
<keyword evidence="12 14" id="KW-0472">Membrane</keyword>
<keyword evidence="11" id="KW-0902">Two-component regulatory system</keyword>
<dbReference type="InterPro" id="IPR000700">
    <property type="entry name" value="PAS-assoc_C"/>
</dbReference>
<name>A0AA48GIL8_9BACT</name>
<accession>A0AA48GIL8</accession>
<dbReference type="SUPFAM" id="SSF55785">
    <property type="entry name" value="PYP-like sensor domain (PAS domain)"/>
    <property type="match status" value="2"/>
</dbReference>
<proteinExistence type="predicted"/>
<sequence length="807" mass="88076">MRPRGPSARRQDPRDRIGGYLGGFRGYAFAFLATAGTLGLRLACAPGFGQRPLMVLFMLPIIISAFLGGLGPGLLATGLSALFLDLALVPPRGSLAVSGPFDLVQLCFLVASGVLVSFLAGALLRSRAKEAAAAHRLQAALEQERASHHALGISENSRQVLDALYRGLMETTPAGCFVTDGHWRIILVNQAYVQRSGYSREELLAMRVPDLSGEDSDEAYRRMPAEGQVRFETRHTTRSGEVWPVEIVASYSPMEGGRLFVFCQDITERVQALDAMRSMEHLNTVRSRMEMALVESEKRFQDIASASSDWFWEVDREGRYTYASESVAKVLGFRPEEMVGRSMLDGYPPDERQGMENRHRRLFAEAQAFRNIPATQVRKDGGIVHVLTSGTPLLDGEGALKGFRGLDLDVTDVRFAEEQQRKLEGELVQAQKLESIGRLAGGVAHDFNNMLGVILGQAEVAMMLPGSKPFQPFLGEIIKAARRSGDLTRQLLAFARKQVIAPRVLDLNETIQGMLKMLGRLIGEDITLAWVRKEGLWPIRMDPSQIDQILANLAVNARDAILGVGRITIGLENVTVDGSFLRDHPEAVAGDFVALSVADSGCGMDPEVLSHIFEPFFTTKAMGKGTGLGLATVFGIVKQNDGFILVESQPGKGTRFRIYLPRHAGSRPEAEGAAPPAIPTGHGETILLVEDEEAVLVATRMLLEQLGYVVLSAQGAARALEIEGSFAGTLDLLLTDVVMPEMNGRELSEWIRNRRPGLPVLFMSGYTADILDPHGVLEEGVHFIQKPATVLELARGVEGVLGPRPRL</sequence>
<evidence type="ECO:0000259" key="15">
    <source>
        <dbReference type="PROSITE" id="PS50109"/>
    </source>
</evidence>
<evidence type="ECO:0000259" key="18">
    <source>
        <dbReference type="PROSITE" id="PS50113"/>
    </source>
</evidence>
<dbReference type="Pfam" id="PF00989">
    <property type="entry name" value="PAS"/>
    <property type="match status" value="1"/>
</dbReference>
<evidence type="ECO:0000256" key="8">
    <source>
        <dbReference type="ARBA" id="ARBA00022777"/>
    </source>
</evidence>
<keyword evidence="4 13" id="KW-0597">Phosphoprotein</keyword>
<evidence type="ECO:0000256" key="3">
    <source>
        <dbReference type="ARBA" id="ARBA00012438"/>
    </source>
</evidence>
<protein>
    <recommendedName>
        <fullName evidence="3">histidine kinase</fullName>
        <ecNumber evidence="3">2.7.13.3</ecNumber>
    </recommendedName>
</protein>
<feature type="domain" description="Response regulatory" evidence="16">
    <location>
        <begin position="685"/>
        <end position="801"/>
    </location>
</feature>
<keyword evidence="10 14" id="KW-1133">Transmembrane helix</keyword>
<feature type="domain" description="PAC" evidence="18">
    <location>
        <begin position="370"/>
        <end position="422"/>
    </location>
</feature>
<dbReference type="PROSITE" id="PS50110">
    <property type="entry name" value="RESPONSE_REGULATORY"/>
    <property type="match status" value="1"/>
</dbReference>
<dbReference type="InterPro" id="IPR003594">
    <property type="entry name" value="HATPase_dom"/>
</dbReference>
<evidence type="ECO:0000313" key="20">
    <source>
        <dbReference type="Proteomes" id="UP001238179"/>
    </source>
</evidence>
<dbReference type="SMART" id="SM00091">
    <property type="entry name" value="PAS"/>
    <property type="match status" value="2"/>
</dbReference>
<dbReference type="GO" id="GO:0006355">
    <property type="term" value="P:regulation of DNA-templated transcription"/>
    <property type="evidence" value="ECO:0007669"/>
    <property type="project" value="InterPro"/>
</dbReference>
<dbReference type="GO" id="GO:0016020">
    <property type="term" value="C:membrane"/>
    <property type="evidence" value="ECO:0007669"/>
    <property type="project" value="UniProtKB-SubCell"/>
</dbReference>
<feature type="transmembrane region" description="Helical" evidence="14">
    <location>
        <begin position="103"/>
        <end position="124"/>
    </location>
</feature>
<gene>
    <name evidence="19" type="ORF">METEAL_11410</name>
</gene>
<feature type="transmembrane region" description="Helical" evidence="14">
    <location>
        <begin position="55"/>
        <end position="83"/>
    </location>
</feature>
<dbReference type="PROSITE" id="PS50112">
    <property type="entry name" value="PAS"/>
    <property type="match status" value="2"/>
</dbReference>
<dbReference type="Pfam" id="PF02518">
    <property type="entry name" value="HATPase_c"/>
    <property type="match status" value="1"/>
</dbReference>
<evidence type="ECO:0000313" key="19">
    <source>
        <dbReference type="EMBL" id="BDU71967.1"/>
    </source>
</evidence>
<evidence type="ECO:0000256" key="9">
    <source>
        <dbReference type="ARBA" id="ARBA00022840"/>
    </source>
</evidence>
<dbReference type="InterPro" id="IPR013767">
    <property type="entry name" value="PAS_fold"/>
</dbReference>
<dbReference type="Gene3D" id="1.20.120.620">
    <property type="entry name" value="Backbone structure of the membrane domain of e. Coli histidine kinase receptor kdpd"/>
    <property type="match status" value="1"/>
</dbReference>
<evidence type="ECO:0000256" key="13">
    <source>
        <dbReference type="PROSITE-ProRule" id="PRU00169"/>
    </source>
</evidence>
<evidence type="ECO:0000259" key="17">
    <source>
        <dbReference type="PROSITE" id="PS50112"/>
    </source>
</evidence>
<dbReference type="KEGG" id="msil:METEAL_11410"/>
<dbReference type="SUPFAM" id="SSF47384">
    <property type="entry name" value="Homodimeric domain of signal transducing histidine kinase"/>
    <property type="match status" value="1"/>
</dbReference>
<dbReference type="RefSeq" id="WP_316414869.1">
    <property type="nucleotide sequence ID" value="NZ_AP027080.1"/>
</dbReference>
<keyword evidence="6 14" id="KW-0812">Transmembrane</keyword>
<dbReference type="InterPro" id="IPR004358">
    <property type="entry name" value="Sig_transdc_His_kin-like_C"/>
</dbReference>
<keyword evidence="7" id="KW-0547">Nucleotide-binding</keyword>
<dbReference type="AlphaFoldDB" id="A0AA48GIL8"/>
<evidence type="ECO:0000256" key="1">
    <source>
        <dbReference type="ARBA" id="ARBA00000085"/>
    </source>
</evidence>
<dbReference type="Pfam" id="PF13426">
    <property type="entry name" value="PAS_9"/>
    <property type="match status" value="1"/>
</dbReference>
<keyword evidence="20" id="KW-1185">Reference proteome</keyword>
<dbReference type="Gene3D" id="1.10.287.130">
    <property type="match status" value="1"/>
</dbReference>
<dbReference type="Proteomes" id="UP001238179">
    <property type="component" value="Chromosome"/>
</dbReference>
<dbReference type="GO" id="GO:0005524">
    <property type="term" value="F:ATP binding"/>
    <property type="evidence" value="ECO:0007669"/>
    <property type="project" value="UniProtKB-KW"/>
</dbReference>
<dbReference type="InterPro" id="IPR003661">
    <property type="entry name" value="HisK_dim/P_dom"/>
</dbReference>
<evidence type="ECO:0000256" key="7">
    <source>
        <dbReference type="ARBA" id="ARBA00022741"/>
    </source>
</evidence>
<dbReference type="InterPro" id="IPR000014">
    <property type="entry name" value="PAS"/>
</dbReference>
<keyword evidence="9" id="KW-0067">ATP-binding</keyword>
<feature type="domain" description="PAS" evidence="17">
    <location>
        <begin position="296"/>
        <end position="366"/>
    </location>
</feature>
<dbReference type="SMART" id="SM00448">
    <property type="entry name" value="REC"/>
    <property type="match status" value="1"/>
</dbReference>
<dbReference type="PANTHER" id="PTHR43065:SF42">
    <property type="entry name" value="TWO-COMPONENT SENSOR PPRA"/>
    <property type="match status" value="1"/>
</dbReference>
<keyword evidence="5" id="KW-0808">Transferase</keyword>
<reference evidence="20" key="1">
    <citation type="journal article" date="2023" name="Int. J. Syst. Evol. Microbiol.">
        <title>Mesoterricola silvestris gen. nov., sp. nov., Mesoterricola sediminis sp. nov., Geothrix oryzae sp. nov., Geothrix edaphica sp. nov., Geothrix rubra sp. nov., and Geothrix limicola sp. nov., six novel members of Acidobacteriota isolated from soils.</title>
        <authorList>
            <person name="Itoh H."/>
            <person name="Sugisawa Y."/>
            <person name="Mise K."/>
            <person name="Xu Z."/>
            <person name="Kuniyasu M."/>
            <person name="Ushijima N."/>
            <person name="Kawano K."/>
            <person name="Kobayashi E."/>
            <person name="Shiratori Y."/>
            <person name="Masuda Y."/>
            <person name="Senoo K."/>
        </authorList>
    </citation>
    <scope>NUCLEOTIDE SEQUENCE [LARGE SCALE GENOMIC DNA]</scope>
    <source>
        <strain evidence="20">W79</strain>
    </source>
</reference>
<comment type="catalytic activity">
    <reaction evidence="1">
        <text>ATP + protein L-histidine = ADP + protein N-phospho-L-histidine.</text>
        <dbReference type="EC" id="2.7.13.3"/>
    </reaction>
</comment>
<dbReference type="SUPFAM" id="SSF52172">
    <property type="entry name" value="CheY-like"/>
    <property type="match status" value="1"/>
</dbReference>
<evidence type="ECO:0000256" key="2">
    <source>
        <dbReference type="ARBA" id="ARBA00004141"/>
    </source>
</evidence>
<dbReference type="InterPro" id="IPR036890">
    <property type="entry name" value="HATPase_C_sf"/>
</dbReference>
<comment type="subcellular location">
    <subcellularLocation>
        <location evidence="2">Membrane</location>
        <topology evidence="2">Multi-pass membrane protein</topology>
    </subcellularLocation>
</comment>
<dbReference type="CDD" id="cd00130">
    <property type="entry name" value="PAS"/>
    <property type="match status" value="2"/>
</dbReference>
<dbReference type="Pfam" id="PF00072">
    <property type="entry name" value="Response_reg"/>
    <property type="match status" value="1"/>
</dbReference>
<evidence type="ECO:0000256" key="12">
    <source>
        <dbReference type="ARBA" id="ARBA00023136"/>
    </source>
</evidence>
<evidence type="ECO:0000256" key="6">
    <source>
        <dbReference type="ARBA" id="ARBA00022692"/>
    </source>
</evidence>
<dbReference type="PRINTS" id="PR00344">
    <property type="entry name" value="BCTRLSENSOR"/>
</dbReference>
<organism evidence="19 20">
    <name type="scientific">Mesoterricola silvestris</name>
    <dbReference type="NCBI Taxonomy" id="2927979"/>
    <lineage>
        <taxon>Bacteria</taxon>
        <taxon>Pseudomonadati</taxon>
        <taxon>Acidobacteriota</taxon>
        <taxon>Holophagae</taxon>
        <taxon>Holophagales</taxon>
        <taxon>Holophagaceae</taxon>
        <taxon>Mesoterricola</taxon>
    </lineage>
</organism>
<evidence type="ECO:0000259" key="16">
    <source>
        <dbReference type="PROSITE" id="PS50110"/>
    </source>
</evidence>
<dbReference type="InterPro" id="IPR011006">
    <property type="entry name" value="CheY-like_superfamily"/>
</dbReference>
<dbReference type="SUPFAM" id="SSF55874">
    <property type="entry name" value="ATPase domain of HSP90 chaperone/DNA topoisomerase II/histidine kinase"/>
    <property type="match status" value="1"/>
</dbReference>
<dbReference type="Gene3D" id="3.30.565.10">
    <property type="entry name" value="Histidine kinase-like ATPase, C-terminal domain"/>
    <property type="match status" value="1"/>
</dbReference>
<evidence type="ECO:0000256" key="10">
    <source>
        <dbReference type="ARBA" id="ARBA00022989"/>
    </source>
</evidence>
<evidence type="ECO:0000256" key="11">
    <source>
        <dbReference type="ARBA" id="ARBA00023012"/>
    </source>
</evidence>
<dbReference type="EC" id="2.7.13.3" evidence="3"/>
<dbReference type="InterPro" id="IPR025201">
    <property type="entry name" value="KdpD_TM"/>
</dbReference>
<dbReference type="InterPro" id="IPR001610">
    <property type="entry name" value="PAC"/>
</dbReference>
<dbReference type="PROSITE" id="PS50113">
    <property type="entry name" value="PAC"/>
    <property type="match status" value="1"/>
</dbReference>
<dbReference type="SMART" id="SM00388">
    <property type="entry name" value="HisKA"/>
    <property type="match status" value="1"/>
</dbReference>
<dbReference type="Gene3D" id="3.40.50.2300">
    <property type="match status" value="1"/>
</dbReference>
<dbReference type="SMART" id="SM00387">
    <property type="entry name" value="HATPase_c"/>
    <property type="match status" value="1"/>
</dbReference>
<keyword evidence="8" id="KW-0418">Kinase</keyword>
<dbReference type="Pfam" id="PF13493">
    <property type="entry name" value="DUF4118"/>
    <property type="match status" value="1"/>
</dbReference>
<feature type="domain" description="Histidine kinase" evidence="15">
    <location>
        <begin position="442"/>
        <end position="664"/>
    </location>
</feature>
<dbReference type="Gene3D" id="3.30.450.20">
    <property type="entry name" value="PAS domain"/>
    <property type="match status" value="2"/>
</dbReference>
<dbReference type="InterPro" id="IPR038318">
    <property type="entry name" value="KdpD_sf"/>
</dbReference>
<dbReference type="InterPro" id="IPR036097">
    <property type="entry name" value="HisK_dim/P_sf"/>
</dbReference>